<reference evidence="2" key="1">
    <citation type="submission" date="2023-10" db="EMBL/GenBank/DDBJ databases">
        <authorList>
            <person name="Chen Y."/>
            <person name="Shah S."/>
            <person name="Dougan E. K."/>
            <person name="Thang M."/>
            <person name="Chan C."/>
        </authorList>
    </citation>
    <scope>NUCLEOTIDE SEQUENCE [LARGE SCALE GENOMIC DNA]</scope>
</reference>
<gene>
    <name evidence="2" type="ORF">PCOR1329_LOCUS63697</name>
</gene>
<evidence type="ECO:0008006" key="4">
    <source>
        <dbReference type="Google" id="ProtNLM"/>
    </source>
</evidence>
<sequence>MVSRHVGGLLAVLAVPARALVRVHTGAEVEADSEAIVSMATLSAEEWEKAHESTYEKEFTVELDMTLASRGVAIGAELWSQSDHDPLVVLKKGDVGLVETWNRAHPEKAVQVGDEIFRVGDFKWKHRNEIFIGHLKKQFGILKEQKQGMPTVLELGIRRPRKANAQPEAPVDTEPPSLLGTDAQVTRVFEVDLDPSVAYSMVDQNFNTPTASDMTVSKIPPGSPIDVFNKANPTNQVHVGDTVTAVNGALWSGNSMMFLKMHKMVELSHKAGKPGKGEPSVLPLKLRLQRRQ</sequence>
<evidence type="ECO:0000256" key="1">
    <source>
        <dbReference type="SAM" id="SignalP"/>
    </source>
</evidence>
<name>A0ABN9W4U0_9DINO</name>
<accession>A0ABN9W4U0</accession>
<keyword evidence="3" id="KW-1185">Reference proteome</keyword>
<protein>
    <recommendedName>
        <fullName evidence="4">PDZ domain-containing protein</fullName>
    </recommendedName>
</protein>
<evidence type="ECO:0000313" key="2">
    <source>
        <dbReference type="EMBL" id="CAK0880603.1"/>
    </source>
</evidence>
<feature type="chain" id="PRO_5047121328" description="PDZ domain-containing protein" evidence="1">
    <location>
        <begin position="20"/>
        <end position="292"/>
    </location>
</feature>
<proteinExistence type="predicted"/>
<dbReference type="Proteomes" id="UP001189429">
    <property type="component" value="Unassembled WGS sequence"/>
</dbReference>
<keyword evidence="1" id="KW-0732">Signal</keyword>
<dbReference type="EMBL" id="CAUYUJ010018093">
    <property type="protein sequence ID" value="CAK0880603.1"/>
    <property type="molecule type" value="Genomic_DNA"/>
</dbReference>
<feature type="signal peptide" evidence="1">
    <location>
        <begin position="1"/>
        <end position="19"/>
    </location>
</feature>
<evidence type="ECO:0000313" key="3">
    <source>
        <dbReference type="Proteomes" id="UP001189429"/>
    </source>
</evidence>
<comment type="caution">
    <text evidence="2">The sequence shown here is derived from an EMBL/GenBank/DDBJ whole genome shotgun (WGS) entry which is preliminary data.</text>
</comment>
<organism evidence="2 3">
    <name type="scientific">Prorocentrum cordatum</name>
    <dbReference type="NCBI Taxonomy" id="2364126"/>
    <lineage>
        <taxon>Eukaryota</taxon>
        <taxon>Sar</taxon>
        <taxon>Alveolata</taxon>
        <taxon>Dinophyceae</taxon>
        <taxon>Prorocentrales</taxon>
        <taxon>Prorocentraceae</taxon>
        <taxon>Prorocentrum</taxon>
    </lineage>
</organism>